<dbReference type="Proteomes" id="UP001162501">
    <property type="component" value="Chromosome 3"/>
</dbReference>
<name>A0AC59ZL31_RANTA</name>
<dbReference type="EMBL" id="OX596087">
    <property type="protein sequence ID" value="CAN0451852.1"/>
    <property type="molecule type" value="Genomic_DNA"/>
</dbReference>
<protein>
    <submittedName>
        <fullName evidence="1">Uncharacterized protein</fullName>
    </submittedName>
</protein>
<gene>
    <name evidence="1" type="ORF">MRATA1EN22A_LOCUS19686</name>
</gene>
<proteinExistence type="predicted"/>
<evidence type="ECO:0000313" key="1">
    <source>
        <dbReference type="EMBL" id="CAN0451852.1"/>
    </source>
</evidence>
<organism evidence="1 2">
    <name type="scientific">Rangifer tarandus platyrhynchus</name>
    <name type="common">Svalbard reindeer</name>
    <dbReference type="NCBI Taxonomy" id="3082113"/>
    <lineage>
        <taxon>Eukaryota</taxon>
        <taxon>Metazoa</taxon>
        <taxon>Chordata</taxon>
        <taxon>Craniata</taxon>
        <taxon>Vertebrata</taxon>
        <taxon>Euteleostomi</taxon>
        <taxon>Mammalia</taxon>
        <taxon>Eutheria</taxon>
        <taxon>Laurasiatheria</taxon>
        <taxon>Artiodactyla</taxon>
        <taxon>Ruminantia</taxon>
        <taxon>Pecora</taxon>
        <taxon>Cervidae</taxon>
        <taxon>Odocoileinae</taxon>
        <taxon>Rangifer</taxon>
    </lineage>
</organism>
<reference evidence="1" key="2">
    <citation type="submission" date="2025-03" db="EMBL/GenBank/DDBJ databases">
        <authorList>
            <consortium name="ELIXIR-Norway"/>
            <consortium name="Elixir Norway"/>
        </authorList>
    </citation>
    <scope>NUCLEOTIDE SEQUENCE</scope>
</reference>
<sequence length="144" mass="15126">MRLRCCSSREIQKVTRFLTSGWSDRRGLRATVGVGESQAARPPRASTRISSRSGKSRAKARAGAGAGRARGAGAGPDDYGACRGPEKLWARRAGPSSGVGGDNWLGSERRSEAAWREERAFSRGGTGPGAPEPSVCTPWLPAGT</sequence>
<accession>A0AC59ZL31</accession>
<evidence type="ECO:0000313" key="2">
    <source>
        <dbReference type="Proteomes" id="UP001162501"/>
    </source>
</evidence>
<reference evidence="1" key="1">
    <citation type="submission" date="2023-05" db="EMBL/GenBank/DDBJ databases">
        <authorList>
            <consortium name="ELIXIR-Norway"/>
        </authorList>
    </citation>
    <scope>NUCLEOTIDE SEQUENCE</scope>
</reference>